<dbReference type="Pfam" id="PF12682">
    <property type="entry name" value="Flavodoxin_4"/>
    <property type="match status" value="1"/>
</dbReference>
<accession>A0A073ITZ8</accession>
<dbReference type="EMBL" id="JMKI01000005">
    <property type="protein sequence ID" value="KEJ93264.1"/>
    <property type="molecule type" value="Genomic_DNA"/>
</dbReference>
<evidence type="ECO:0000259" key="1">
    <source>
        <dbReference type="Pfam" id="PF12682"/>
    </source>
</evidence>
<dbReference type="InterPro" id="IPR008254">
    <property type="entry name" value="Flavodoxin/NO_synth"/>
</dbReference>
<dbReference type="GO" id="GO:0010181">
    <property type="term" value="F:FMN binding"/>
    <property type="evidence" value="ECO:0007669"/>
    <property type="project" value="InterPro"/>
</dbReference>
<feature type="domain" description="Flavodoxin-like" evidence="1">
    <location>
        <begin position="5"/>
        <end position="151"/>
    </location>
</feature>
<dbReference type="InterPro" id="IPR001226">
    <property type="entry name" value="Flavodoxin_CS"/>
</dbReference>
<dbReference type="Gene3D" id="3.40.50.360">
    <property type="match status" value="1"/>
</dbReference>
<name>A0A073ITZ8_9BACT</name>
<dbReference type="PROSITE" id="PS00201">
    <property type="entry name" value="FLAVODOXIN"/>
    <property type="match status" value="1"/>
</dbReference>
<protein>
    <recommendedName>
        <fullName evidence="1">Flavodoxin-like domain-containing protein</fullName>
    </recommendedName>
</protein>
<dbReference type="PANTHER" id="PTHR39201">
    <property type="entry name" value="EXPORTED PROTEIN-RELATED"/>
    <property type="match status" value="1"/>
</dbReference>
<sequence>MADKKTIVVYFSRTGTTEKTAKEIARLAGADICRIETVKKYPKSYLLCVAAARLEKSRGELPPLAGELPDLSGYQRVVAGFPVWWFSCPAALLSFFSNYDLDGKEILPFCRHGGGGPGKSRDVLEKACRGAEVRAVFDANKADEEELRRWLAQ</sequence>
<dbReference type="OrthoDB" id="9806505at2"/>
<dbReference type="PANTHER" id="PTHR39201:SF1">
    <property type="entry name" value="FLAVODOXIN-LIKE DOMAIN-CONTAINING PROTEIN"/>
    <property type="match status" value="1"/>
</dbReference>
<keyword evidence="3" id="KW-1185">Reference proteome</keyword>
<dbReference type="InterPro" id="IPR029039">
    <property type="entry name" value="Flavoprotein-like_sf"/>
</dbReference>
<evidence type="ECO:0000313" key="2">
    <source>
        <dbReference type="EMBL" id="KEJ93264.1"/>
    </source>
</evidence>
<evidence type="ECO:0000313" key="3">
    <source>
        <dbReference type="Proteomes" id="UP000027665"/>
    </source>
</evidence>
<reference evidence="2 3" key="1">
    <citation type="submission" date="2014-04" db="EMBL/GenBank/DDBJ databases">
        <title>Draft Genome Sequence of Synergistes jonesii.</title>
        <authorList>
            <person name="Coil D.A."/>
            <person name="Eisen J.A."/>
            <person name="Holland-Moritz H.E."/>
        </authorList>
    </citation>
    <scope>NUCLEOTIDE SEQUENCE [LARGE SCALE GENOMIC DNA]</scope>
    <source>
        <strain evidence="2 3">78-1</strain>
    </source>
</reference>
<comment type="caution">
    <text evidence="2">The sequence shown here is derived from an EMBL/GenBank/DDBJ whole genome shotgun (WGS) entry which is preliminary data.</text>
</comment>
<dbReference type="SUPFAM" id="SSF52218">
    <property type="entry name" value="Flavoproteins"/>
    <property type="match status" value="1"/>
</dbReference>
<proteinExistence type="predicted"/>
<dbReference type="RefSeq" id="WP_051682546.1">
    <property type="nucleotide sequence ID" value="NZ_JMKI01000005.1"/>
</dbReference>
<dbReference type="eggNOG" id="COG0716">
    <property type="taxonomic scope" value="Bacteria"/>
</dbReference>
<organism evidence="2 3">
    <name type="scientific">Synergistes jonesii</name>
    <dbReference type="NCBI Taxonomy" id="2754"/>
    <lineage>
        <taxon>Bacteria</taxon>
        <taxon>Thermotogati</taxon>
        <taxon>Synergistota</taxon>
        <taxon>Synergistia</taxon>
        <taxon>Synergistales</taxon>
        <taxon>Synergistaceae</taxon>
        <taxon>Synergistes</taxon>
    </lineage>
</organism>
<dbReference type="GeneID" id="90982651"/>
<dbReference type="GO" id="GO:0009055">
    <property type="term" value="F:electron transfer activity"/>
    <property type="evidence" value="ECO:0007669"/>
    <property type="project" value="InterPro"/>
</dbReference>
<dbReference type="STRING" id="2754.EH55_10390"/>
<gene>
    <name evidence="2" type="ORF">EH55_10390</name>
</gene>
<dbReference type="Proteomes" id="UP000027665">
    <property type="component" value="Unassembled WGS sequence"/>
</dbReference>
<dbReference type="AlphaFoldDB" id="A0A073ITZ8"/>